<dbReference type="VEuPathDB" id="AmoebaDB:KM1_044720"/>
<dbReference type="VEuPathDB" id="AmoebaDB:EHI7A_018220"/>
<evidence type="ECO:0008006" key="3">
    <source>
        <dbReference type="Google" id="ProtNLM"/>
    </source>
</evidence>
<dbReference type="EMBL" id="BDEQ01000001">
    <property type="protein sequence ID" value="GAT92656.1"/>
    <property type="molecule type" value="Genomic_DNA"/>
</dbReference>
<name>A0A5K1VJU6_ENTHI</name>
<comment type="caution">
    <text evidence="1">The sequence shown here is derived from an EMBL/GenBank/DDBJ whole genome shotgun (WGS) entry which is preliminary data.</text>
</comment>
<evidence type="ECO:0000313" key="1">
    <source>
        <dbReference type="EMBL" id="GAT92656.1"/>
    </source>
</evidence>
<accession>A0A5K1VJU6</accession>
<reference evidence="1 2" key="1">
    <citation type="submission" date="2016-05" db="EMBL/GenBank/DDBJ databases">
        <title>First whole genome sequencing of Entamoeba histolytica HM1:IMSS-clone-6.</title>
        <authorList>
            <person name="Mukherjee Avik.K."/>
            <person name="Izumyama S."/>
            <person name="Nakada-Tsukui K."/>
            <person name="Nozaki T."/>
        </authorList>
    </citation>
    <scope>NUCLEOTIDE SEQUENCE [LARGE SCALE GENOMIC DNA]</scope>
    <source>
        <strain evidence="1 2">HM1:IMSS clone 6</strain>
    </source>
</reference>
<dbReference type="VEuPathDB" id="AmoebaDB:EHI8A_014240"/>
<gene>
    <name evidence="1" type="ORF">CL6EHI_197500</name>
</gene>
<dbReference type="VEuPathDB" id="AmoebaDB:EHI5A_005700"/>
<dbReference type="OMA" id="NITFGCH"/>
<dbReference type="AlphaFoldDB" id="A0A5K1VJU6"/>
<dbReference type="VEuPathDB" id="AmoebaDB:EHI_197500"/>
<proteinExistence type="predicted"/>
<protein>
    <recommendedName>
        <fullName evidence="3">TLDc domain-containing protein</fullName>
    </recommendedName>
</protein>
<organism evidence="1 2">
    <name type="scientific">Entamoeba histolytica</name>
    <dbReference type="NCBI Taxonomy" id="5759"/>
    <lineage>
        <taxon>Eukaryota</taxon>
        <taxon>Amoebozoa</taxon>
        <taxon>Evosea</taxon>
        <taxon>Archamoebae</taxon>
        <taxon>Mastigamoebida</taxon>
        <taxon>Entamoebidae</taxon>
        <taxon>Entamoeba</taxon>
    </lineage>
</organism>
<evidence type="ECO:0000313" key="2">
    <source>
        <dbReference type="Proteomes" id="UP000078387"/>
    </source>
</evidence>
<sequence length="258" mass="29760">MQQQIQNLNEFINKLENRRDNETIGCTTNKIILLLKDFIKTFQESYFELKNTINLLQSQITKNLQLEEKEKHSEELKEEIDNSSGLPLTSITTLMEWNNGKKAHVLYNGSIPTPKTFNEIVSGHRNVSIIIKTKDDSIFGCYSSKLRSPISLRDNDFDVMNDNEFYVFTLRNHCGIHPMKFTKKDNEYTLARFASSNETMIVEAESCFKLASEKGVSSISKYFSQEYNNVPSCSTQLFGKCFGEDTFTVQSLHVIEWK</sequence>
<dbReference type="Proteomes" id="UP000078387">
    <property type="component" value="Unassembled WGS sequence"/>
</dbReference>